<gene>
    <name evidence="2" type="ORF">ACFSKK_08750</name>
</gene>
<organism evidence="2 3">
    <name type="scientific">Metabacillus endolithicus</name>
    <dbReference type="NCBI Taxonomy" id="1535204"/>
    <lineage>
        <taxon>Bacteria</taxon>
        <taxon>Bacillati</taxon>
        <taxon>Bacillota</taxon>
        <taxon>Bacilli</taxon>
        <taxon>Bacillales</taxon>
        <taxon>Bacillaceae</taxon>
        <taxon>Metabacillus</taxon>
    </lineage>
</organism>
<keyword evidence="3" id="KW-1185">Reference proteome</keyword>
<dbReference type="Proteomes" id="UP001597318">
    <property type="component" value="Unassembled WGS sequence"/>
</dbReference>
<dbReference type="Gene3D" id="1.25.40.10">
    <property type="entry name" value="Tetratricopeptide repeat domain"/>
    <property type="match status" value="1"/>
</dbReference>
<dbReference type="SUPFAM" id="SSF116965">
    <property type="entry name" value="Hypothetical protein MPN330"/>
    <property type="match status" value="1"/>
</dbReference>
<comment type="caution">
    <text evidence="2">The sequence shown here is derived from an EMBL/GenBank/DDBJ whole genome shotgun (WGS) entry which is preliminary data.</text>
</comment>
<dbReference type="InterPro" id="IPR011990">
    <property type="entry name" value="TPR-like_helical_dom_sf"/>
</dbReference>
<evidence type="ECO:0000313" key="3">
    <source>
        <dbReference type="Proteomes" id="UP001597318"/>
    </source>
</evidence>
<protein>
    <submittedName>
        <fullName evidence="2">Tetratricopeptide repeat protein</fullName>
    </submittedName>
</protein>
<dbReference type="RefSeq" id="WP_379051168.1">
    <property type="nucleotide sequence ID" value="NZ_JBHUIK010000002.1"/>
</dbReference>
<dbReference type="Pfam" id="PF14559">
    <property type="entry name" value="TPR_19"/>
    <property type="match status" value="1"/>
</dbReference>
<name>A0ABW5BVV8_9BACI</name>
<accession>A0ABW5BVV8</accession>
<proteinExistence type="predicted"/>
<keyword evidence="1" id="KW-0802">TPR repeat</keyword>
<sequence>MKPKKKSNVVPFPNLKERYLDKGTLLLKEKKYHEALEMFAEAKKLKEDQAEIYLGMAICLMELGDLTEAKDICKKMLLEDIGHYFTVLQIYLTILIQLREYHEVQTTIEAVLEENQLPAESAEHFYKLLEFSRKMNQNEVDIFDDEGDQEAEQPLYIEDLLRDTNKQMAYVQSLHDRNISKHFASLKILLENEQIHPTIKSMILHLMIEHEIEKEMKVTKFGESLTVVPANLEDPAEYPFTKKVLTILDDTLGNENPTLFEAVKELWIRHLYVLYPFLPQPTEAKLWAAALHLVGYSMHGISIEQEEIEEIYDQLLPDLQEACNKIYQIEEISYLQI</sequence>
<feature type="repeat" description="TPR" evidence="1">
    <location>
        <begin position="16"/>
        <end position="49"/>
    </location>
</feature>
<reference evidence="3" key="1">
    <citation type="journal article" date="2019" name="Int. J. Syst. Evol. Microbiol.">
        <title>The Global Catalogue of Microorganisms (GCM) 10K type strain sequencing project: providing services to taxonomists for standard genome sequencing and annotation.</title>
        <authorList>
            <consortium name="The Broad Institute Genomics Platform"/>
            <consortium name="The Broad Institute Genome Sequencing Center for Infectious Disease"/>
            <person name="Wu L."/>
            <person name="Ma J."/>
        </authorList>
    </citation>
    <scope>NUCLEOTIDE SEQUENCE [LARGE SCALE GENOMIC DNA]</scope>
    <source>
        <strain evidence="3">CGMCC 1.15474</strain>
    </source>
</reference>
<evidence type="ECO:0000313" key="2">
    <source>
        <dbReference type="EMBL" id="MFD2213764.1"/>
    </source>
</evidence>
<dbReference type="EMBL" id="JBHUIK010000002">
    <property type="protein sequence ID" value="MFD2213764.1"/>
    <property type="molecule type" value="Genomic_DNA"/>
</dbReference>
<dbReference type="SUPFAM" id="SSF48452">
    <property type="entry name" value="TPR-like"/>
    <property type="match status" value="1"/>
</dbReference>
<dbReference type="InterPro" id="IPR019734">
    <property type="entry name" value="TPR_rpt"/>
</dbReference>
<dbReference type="PROSITE" id="PS50005">
    <property type="entry name" value="TPR"/>
    <property type="match status" value="1"/>
</dbReference>
<dbReference type="SMART" id="SM00028">
    <property type="entry name" value="TPR"/>
    <property type="match status" value="2"/>
</dbReference>
<evidence type="ECO:0000256" key="1">
    <source>
        <dbReference type="PROSITE-ProRule" id="PRU00339"/>
    </source>
</evidence>